<dbReference type="EMBL" id="JABEPQ010000004">
    <property type="protein sequence ID" value="NNM47596.1"/>
    <property type="molecule type" value="Genomic_DNA"/>
</dbReference>
<evidence type="ECO:0000256" key="4">
    <source>
        <dbReference type="ARBA" id="ARBA00022679"/>
    </source>
</evidence>
<sequence>MSAPSVCRPLRLGTRRSALATTQSGLVADRLRALGHEVELVEVVTEGDTSTASLSSLGGTGVFAAALRRALLDGEVDLAVHSLKDLPTAPEPGLVVAAIPVREDPRDVLVALDGLTLGELGAGAVVGTGSPRRVAQLAALGMGLEFKDIRGNVDTRIAMVRDGALDAVVLARAGLSRLGRLDEVAETLDPLQVLPAPGQGALAVECRADDLATRELLAALDDADTRACVTAERAVLAALEAGCSAPVGALAEVVEGEHGIELSLRAFAGTVDGAFDLRRSIVGPVDDAEALGQRLAAVLLEDGAADITGTDVAAPDPRPPVPDPAGATGADPFAAADPRTSPTEEPRPEQHRTERAQ</sequence>
<reference evidence="11 12" key="1">
    <citation type="submission" date="2020-04" db="EMBL/GenBank/DDBJ databases">
        <title>Knoellia sp. isolate from air conditioner.</title>
        <authorList>
            <person name="Chea S."/>
            <person name="Kim D.-U."/>
        </authorList>
    </citation>
    <scope>NUCLEOTIDE SEQUENCE [LARGE SCALE GENOMIC DNA]</scope>
    <source>
        <strain evidence="11 12">DB2414S</strain>
    </source>
</reference>
<evidence type="ECO:0000313" key="12">
    <source>
        <dbReference type="Proteomes" id="UP000588586"/>
    </source>
</evidence>
<name>A0A849HCX1_9MICO</name>
<dbReference type="PROSITE" id="PS00533">
    <property type="entry name" value="PORPHOBILINOGEN_DEAM"/>
    <property type="match status" value="1"/>
</dbReference>
<feature type="compositionally biased region" description="Low complexity" evidence="8">
    <location>
        <begin position="324"/>
        <end position="341"/>
    </location>
</feature>
<dbReference type="SUPFAM" id="SSF53850">
    <property type="entry name" value="Periplasmic binding protein-like II"/>
    <property type="match status" value="1"/>
</dbReference>
<gene>
    <name evidence="7 11" type="primary">hemC</name>
    <name evidence="11" type="ORF">HJG52_16520</name>
</gene>
<keyword evidence="5 7" id="KW-0627">Porphyrin biosynthesis</keyword>
<evidence type="ECO:0000259" key="10">
    <source>
        <dbReference type="Pfam" id="PF03900"/>
    </source>
</evidence>
<comment type="catalytic activity">
    <reaction evidence="6 7">
        <text>4 porphobilinogen + H2O = hydroxymethylbilane + 4 NH4(+)</text>
        <dbReference type="Rhea" id="RHEA:13185"/>
        <dbReference type="ChEBI" id="CHEBI:15377"/>
        <dbReference type="ChEBI" id="CHEBI:28938"/>
        <dbReference type="ChEBI" id="CHEBI:57845"/>
        <dbReference type="ChEBI" id="CHEBI:58126"/>
        <dbReference type="EC" id="2.5.1.61"/>
    </reaction>
</comment>
<feature type="domain" description="Porphobilinogen deaminase C-terminal" evidence="10">
    <location>
        <begin position="227"/>
        <end position="300"/>
    </location>
</feature>
<dbReference type="RefSeq" id="WP_171244722.1">
    <property type="nucleotide sequence ID" value="NZ_JABEPQ010000004.1"/>
</dbReference>
<keyword evidence="4 7" id="KW-0808">Transferase</keyword>
<evidence type="ECO:0000259" key="9">
    <source>
        <dbReference type="Pfam" id="PF01379"/>
    </source>
</evidence>
<evidence type="ECO:0000256" key="6">
    <source>
        <dbReference type="ARBA" id="ARBA00048169"/>
    </source>
</evidence>
<dbReference type="InterPro" id="IPR022417">
    <property type="entry name" value="Porphobilin_deaminase_N"/>
</dbReference>
<dbReference type="Proteomes" id="UP000588586">
    <property type="component" value="Unassembled WGS sequence"/>
</dbReference>
<comment type="subunit">
    <text evidence="3 7">Monomer.</text>
</comment>
<dbReference type="InterPro" id="IPR022419">
    <property type="entry name" value="Porphobilin_deaminase_cofac_BS"/>
</dbReference>
<dbReference type="PIRSF" id="PIRSF001438">
    <property type="entry name" value="4pyrrol_synth_OHMeBilane_synth"/>
    <property type="match status" value="1"/>
</dbReference>
<dbReference type="Gene3D" id="3.40.190.10">
    <property type="entry name" value="Periplasmic binding protein-like II"/>
    <property type="match status" value="2"/>
</dbReference>
<dbReference type="GO" id="GO:0006782">
    <property type="term" value="P:protoporphyrinogen IX biosynthetic process"/>
    <property type="evidence" value="ECO:0007669"/>
    <property type="project" value="UniProtKB-UniRule"/>
</dbReference>
<proteinExistence type="inferred from homology"/>
<dbReference type="InterPro" id="IPR036803">
    <property type="entry name" value="Porphobilinogen_deaminase_C_sf"/>
</dbReference>
<protein>
    <recommendedName>
        <fullName evidence="7">Porphobilinogen deaminase</fullName>
        <shortName evidence="7">PBG</shortName>
        <ecNumber evidence="7">2.5.1.61</ecNumber>
    </recommendedName>
    <alternativeName>
        <fullName evidence="7">Hydroxymethylbilane synthase</fullName>
        <shortName evidence="7">HMBS</shortName>
    </alternativeName>
    <alternativeName>
        <fullName evidence="7">Pre-uroporphyrinogen synthase</fullName>
    </alternativeName>
</protein>
<dbReference type="Gene3D" id="3.30.160.40">
    <property type="entry name" value="Porphobilinogen deaminase, C-terminal domain"/>
    <property type="match status" value="1"/>
</dbReference>
<comment type="similarity">
    <text evidence="2 7">Belongs to the HMBS family.</text>
</comment>
<feature type="modified residue" description="S-(dipyrrolylmethanemethyl)cysteine" evidence="7">
    <location>
        <position position="243"/>
    </location>
</feature>
<keyword evidence="12" id="KW-1185">Reference proteome</keyword>
<evidence type="ECO:0000256" key="7">
    <source>
        <dbReference type="HAMAP-Rule" id="MF_00260"/>
    </source>
</evidence>
<feature type="domain" description="Porphobilinogen deaminase N-terminal" evidence="9">
    <location>
        <begin position="10"/>
        <end position="214"/>
    </location>
</feature>
<dbReference type="Pfam" id="PF01379">
    <property type="entry name" value="Porphobil_deam"/>
    <property type="match status" value="1"/>
</dbReference>
<comment type="function">
    <text evidence="1 7">Tetrapolymerization of the monopyrrole PBG into the hydroxymethylbilane pre-uroporphyrinogen in several discrete steps.</text>
</comment>
<evidence type="ECO:0000313" key="11">
    <source>
        <dbReference type="EMBL" id="NNM47596.1"/>
    </source>
</evidence>
<evidence type="ECO:0000256" key="1">
    <source>
        <dbReference type="ARBA" id="ARBA00002869"/>
    </source>
</evidence>
<dbReference type="SUPFAM" id="SSF54782">
    <property type="entry name" value="Porphobilinogen deaminase (hydroxymethylbilane synthase), C-terminal domain"/>
    <property type="match status" value="1"/>
</dbReference>
<evidence type="ECO:0000256" key="3">
    <source>
        <dbReference type="ARBA" id="ARBA00011245"/>
    </source>
</evidence>
<dbReference type="GO" id="GO:0005737">
    <property type="term" value="C:cytoplasm"/>
    <property type="evidence" value="ECO:0007669"/>
    <property type="project" value="UniProtKB-UniRule"/>
</dbReference>
<dbReference type="EC" id="2.5.1.61" evidence="7"/>
<dbReference type="InterPro" id="IPR022418">
    <property type="entry name" value="Porphobilinogen_deaminase_C"/>
</dbReference>
<dbReference type="PRINTS" id="PR00151">
    <property type="entry name" value="PORPHBDMNASE"/>
</dbReference>
<organism evidence="11 12">
    <name type="scientific">Knoellia koreensis</name>
    <dbReference type="NCBI Taxonomy" id="2730921"/>
    <lineage>
        <taxon>Bacteria</taxon>
        <taxon>Bacillati</taxon>
        <taxon>Actinomycetota</taxon>
        <taxon>Actinomycetes</taxon>
        <taxon>Micrococcales</taxon>
        <taxon>Intrasporangiaceae</taxon>
        <taxon>Knoellia</taxon>
    </lineage>
</organism>
<comment type="cofactor">
    <cofactor evidence="7">
        <name>dipyrromethane</name>
        <dbReference type="ChEBI" id="CHEBI:60342"/>
    </cofactor>
    <text evidence="7">Binds 1 dipyrromethane group covalently.</text>
</comment>
<dbReference type="HAMAP" id="MF_00260">
    <property type="entry name" value="Porphobil_deam"/>
    <property type="match status" value="1"/>
</dbReference>
<evidence type="ECO:0000256" key="8">
    <source>
        <dbReference type="SAM" id="MobiDB-lite"/>
    </source>
</evidence>
<dbReference type="AlphaFoldDB" id="A0A849HCX1"/>
<dbReference type="PANTHER" id="PTHR11557:SF0">
    <property type="entry name" value="PORPHOBILINOGEN DEAMINASE"/>
    <property type="match status" value="1"/>
</dbReference>
<comment type="miscellaneous">
    <text evidence="7">The porphobilinogen subunits are added to the dipyrromethane group.</text>
</comment>
<evidence type="ECO:0000256" key="5">
    <source>
        <dbReference type="ARBA" id="ARBA00023244"/>
    </source>
</evidence>
<feature type="region of interest" description="Disordered" evidence="8">
    <location>
        <begin position="308"/>
        <end position="357"/>
    </location>
</feature>
<comment type="caution">
    <text evidence="11">The sequence shown here is derived from an EMBL/GenBank/DDBJ whole genome shotgun (WGS) entry which is preliminary data.</text>
</comment>
<dbReference type="PANTHER" id="PTHR11557">
    <property type="entry name" value="PORPHOBILINOGEN DEAMINASE"/>
    <property type="match status" value="1"/>
</dbReference>
<dbReference type="NCBIfam" id="TIGR00212">
    <property type="entry name" value="hemC"/>
    <property type="match status" value="1"/>
</dbReference>
<dbReference type="InterPro" id="IPR000860">
    <property type="entry name" value="HemC"/>
</dbReference>
<accession>A0A849HCX1</accession>
<dbReference type="Pfam" id="PF03900">
    <property type="entry name" value="Porphobil_deamC"/>
    <property type="match status" value="1"/>
</dbReference>
<dbReference type="GO" id="GO:0004418">
    <property type="term" value="F:hydroxymethylbilane synthase activity"/>
    <property type="evidence" value="ECO:0007669"/>
    <property type="project" value="UniProtKB-UniRule"/>
</dbReference>
<evidence type="ECO:0000256" key="2">
    <source>
        <dbReference type="ARBA" id="ARBA00005638"/>
    </source>
</evidence>
<dbReference type="FunFam" id="3.40.190.10:FF:000005">
    <property type="entry name" value="Porphobilinogen deaminase"/>
    <property type="match status" value="1"/>
</dbReference>
<feature type="compositionally biased region" description="Basic and acidic residues" evidence="8">
    <location>
        <begin position="342"/>
        <end position="357"/>
    </location>
</feature>